<proteinExistence type="predicted"/>
<dbReference type="STRING" id="41427.A0A182IU62"/>
<feature type="compositionally biased region" description="Polar residues" evidence="1">
    <location>
        <begin position="100"/>
        <end position="115"/>
    </location>
</feature>
<name>A0A182IU62_ANOAO</name>
<feature type="compositionally biased region" description="Gly residues" evidence="1">
    <location>
        <begin position="637"/>
        <end position="652"/>
    </location>
</feature>
<feature type="compositionally biased region" description="Polar residues" evidence="1">
    <location>
        <begin position="663"/>
        <end position="676"/>
    </location>
</feature>
<feature type="compositionally biased region" description="Low complexity" evidence="1">
    <location>
        <begin position="129"/>
        <end position="148"/>
    </location>
</feature>
<dbReference type="InterPro" id="IPR049773">
    <property type="entry name" value="AF10-like_CC"/>
</dbReference>
<feature type="region of interest" description="Disordered" evidence="1">
    <location>
        <begin position="257"/>
        <end position="281"/>
    </location>
</feature>
<feature type="compositionally biased region" description="Gly residues" evidence="1">
    <location>
        <begin position="309"/>
        <end position="320"/>
    </location>
</feature>
<evidence type="ECO:0000256" key="1">
    <source>
        <dbReference type="SAM" id="MobiDB-lite"/>
    </source>
</evidence>
<feature type="region of interest" description="Disordered" evidence="1">
    <location>
        <begin position="309"/>
        <end position="340"/>
    </location>
</feature>
<feature type="region of interest" description="Disordered" evidence="1">
    <location>
        <begin position="430"/>
        <end position="478"/>
    </location>
</feature>
<feature type="compositionally biased region" description="Polar residues" evidence="1">
    <location>
        <begin position="209"/>
        <end position="219"/>
    </location>
</feature>
<feature type="compositionally biased region" description="Low complexity" evidence="1">
    <location>
        <begin position="620"/>
        <end position="636"/>
    </location>
</feature>
<dbReference type="AlphaFoldDB" id="A0A182IU62"/>
<dbReference type="CDD" id="cd20901">
    <property type="entry name" value="CC_AF10"/>
    <property type="match status" value="1"/>
</dbReference>
<dbReference type="VEuPathDB" id="VectorBase:AATE005555"/>
<feature type="region of interest" description="Disordered" evidence="1">
    <location>
        <begin position="1"/>
        <end position="27"/>
    </location>
</feature>
<feature type="region of interest" description="Disordered" evidence="1">
    <location>
        <begin position="94"/>
        <end position="115"/>
    </location>
</feature>
<feature type="compositionally biased region" description="Polar residues" evidence="1">
    <location>
        <begin position="605"/>
        <end position="614"/>
    </location>
</feature>
<feature type="region of interest" description="Disordered" evidence="1">
    <location>
        <begin position="578"/>
        <end position="676"/>
    </location>
</feature>
<organism evidence="2">
    <name type="scientific">Anopheles atroparvus</name>
    <name type="common">European mosquito</name>
    <dbReference type="NCBI Taxonomy" id="41427"/>
    <lineage>
        <taxon>Eukaryota</taxon>
        <taxon>Metazoa</taxon>
        <taxon>Ecdysozoa</taxon>
        <taxon>Arthropoda</taxon>
        <taxon>Hexapoda</taxon>
        <taxon>Insecta</taxon>
        <taxon>Pterygota</taxon>
        <taxon>Neoptera</taxon>
        <taxon>Endopterygota</taxon>
        <taxon>Diptera</taxon>
        <taxon>Nematocera</taxon>
        <taxon>Culicoidea</taxon>
        <taxon>Culicidae</taxon>
        <taxon>Anophelinae</taxon>
        <taxon>Anopheles</taxon>
    </lineage>
</organism>
<accession>A0A182IU62</accession>
<feature type="compositionally biased region" description="Basic residues" evidence="1">
    <location>
        <begin position="1"/>
        <end position="20"/>
    </location>
</feature>
<feature type="compositionally biased region" description="Low complexity" evidence="1">
    <location>
        <begin position="461"/>
        <end position="478"/>
    </location>
</feature>
<reference evidence="2" key="1">
    <citation type="submission" date="2022-08" db="UniProtKB">
        <authorList>
            <consortium name="EnsemblMetazoa"/>
        </authorList>
    </citation>
    <scope>IDENTIFICATION</scope>
    <source>
        <strain evidence="2">EBRO</strain>
    </source>
</reference>
<protein>
    <recommendedName>
        <fullName evidence="3">Alhambra</fullName>
    </recommendedName>
</protein>
<feature type="region of interest" description="Disordered" evidence="1">
    <location>
        <begin position="209"/>
        <end position="242"/>
    </location>
</feature>
<sequence>MKHKSHKKERREKKKKHKERSSRESGDDVRVWLKLRFDGEYVLRRCLTGSLCSGSCLQAKTDTHSSSPLHHPTASSAVVTSAAAAAATVVSPALPVPEPNLQNNASTNRSSPVIQHQSIQPLTQNIIQSSSSSSSVATTSTSSSSSSTITHHHHLERHSPSMRASPASTATGGGNVITSVHHGQVQQELLLSAASSGSVLQSISPVPMSTIQSATSSPSPIIGGDNSNTSSGGGGGGLKFSYEKQLPTTNARIAALQEEESSSGGGRRSRTPDMAALASAGSGGGAYGMNSAVTSSIYGGAGGGGGGTSGGGGGGGGGSSVAGRGTKRNRKMSSNAGPSPIASVAGGSMVNVGAASIVPASVVAGGSVAGGDAKEGKLFQNGGSGAAGSSIVSATHMLGNQLNTSSSVAQKMSDQLSMEIEAHGYVPGPMEPGPPLMGPQFPGKNRANNPQPLPPSGGGASLSSMLTGGGTATANGNTPQSLEQLLERQWEQGSQFLMEQAQHFDIASLLSCLHQLRSENIRLEEHVNNLVARRDHLLAVNARLAIPLNPTATLGGVGIIGAAAVGGGGAGAGTGASGGGGSIGGGPPPQGQFNSVHGNGPIDVTVSNASSISGRSGRVQHGQNQQPPSGQQQGPPGHFGGPGVGSNPGGGAPMENGIDFRHTNSSHPATNSASIR</sequence>
<evidence type="ECO:0000313" key="2">
    <source>
        <dbReference type="EnsemblMetazoa" id="AATE005555-PA.1"/>
    </source>
</evidence>
<feature type="region of interest" description="Disordered" evidence="1">
    <location>
        <begin position="127"/>
        <end position="177"/>
    </location>
</feature>
<evidence type="ECO:0008006" key="3">
    <source>
        <dbReference type="Google" id="ProtNLM"/>
    </source>
</evidence>
<dbReference type="EnsemblMetazoa" id="AATE005555-RA">
    <property type="protein sequence ID" value="AATE005555-PA.1"/>
    <property type="gene ID" value="AATE005555"/>
</dbReference>